<dbReference type="Proteomes" id="UP000543556">
    <property type="component" value="Unassembled WGS sequence"/>
</dbReference>
<evidence type="ECO:0000256" key="1">
    <source>
        <dbReference type="SAM" id="MobiDB-lite"/>
    </source>
</evidence>
<reference evidence="3 4" key="1">
    <citation type="submission" date="2020-02" db="EMBL/GenBank/DDBJ databases">
        <title>Genome sequence of strain AETb3-4.</title>
        <authorList>
            <person name="Gao J."/>
            <person name="Zhang X."/>
        </authorList>
    </citation>
    <scope>NUCLEOTIDE SEQUENCE [LARGE SCALE GENOMIC DNA]</scope>
    <source>
        <strain evidence="3 4">AETb3-4</strain>
    </source>
</reference>
<feature type="transmembrane region" description="Helical" evidence="2">
    <location>
        <begin position="96"/>
        <end position="115"/>
    </location>
</feature>
<evidence type="ECO:0008006" key="5">
    <source>
        <dbReference type="Google" id="ProtNLM"/>
    </source>
</evidence>
<proteinExistence type="predicted"/>
<keyword evidence="4" id="KW-1185">Reference proteome</keyword>
<dbReference type="AlphaFoldDB" id="A0A7Y7M0M3"/>
<keyword evidence="2" id="KW-1133">Transmembrane helix</keyword>
<evidence type="ECO:0000313" key="3">
    <source>
        <dbReference type="EMBL" id="NVM95873.1"/>
    </source>
</evidence>
<sequence>MSGMNMKKMIHQARSLVGAGVEQILNSPTAVVDAASKWGHSEMAGCGTPRAVAGIMGTVTGKKARRRARKRAVKALKHAAREIHHPPPHRTRTTTTWAAAGLLAAATVAGTIIMIRTLRRRQRCTDQFEVEESDRIPGGGLAEVPGEHLHSPGQPTNDLPLSVTHANVSESDSGMLTPPAQKVDGPAGA</sequence>
<keyword evidence="2" id="KW-0472">Membrane</keyword>
<evidence type="ECO:0000313" key="4">
    <source>
        <dbReference type="Proteomes" id="UP000543556"/>
    </source>
</evidence>
<evidence type="ECO:0000256" key="2">
    <source>
        <dbReference type="SAM" id="Phobius"/>
    </source>
</evidence>
<gene>
    <name evidence="3" type="ORF">G6034_13325</name>
</gene>
<keyword evidence="2" id="KW-0812">Transmembrane</keyword>
<dbReference type="EMBL" id="JAAMFM010000021">
    <property type="protein sequence ID" value="NVM95873.1"/>
    <property type="molecule type" value="Genomic_DNA"/>
</dbReference>
<feature type="compositionally biased region" description="Polar residues" evidence="1">
    <location>
        <begin position="153"/>
        <end position="174"/>
    </location>
</feature>
<protein>
    <recommendedName>
        <fullName evidence="5">Transmembrane protein</fullName>
    </recommendedName>
</protein>
<comment type="caution">
    <text evidence="3">The sequence shown here is derived from an EMBL/GenBank/DDBJ whole genome shotgun (WGS) entry which is preliminary data.</text>
</comment>
<feature type="region of interest" description="Disordered" evidence="1">
    <location>
        <begin position="128"/>
        <end position="189"/>
    </location>
</feature>
<name>A0A7Y7M0M3_9MICC</name>
<dbReference type="RefSeq" id="WP_176635600.1">
    <property type="nucleotide sequence ID" value="NZ_JAAMFM010000021.1"/>
</dbReference>
<accession>A0A7Y7M0M3</accession>
<organism evidence="3 4">
    <name type="scientific">Arthrobacter wenxiniae</name>
    <dbReference type="NCBI Taxonomy" id="2713570"/>
    <lineage>
        <taxon>Bacteria</taxon>
        <taxon>Bacillati</taxon>
        <taxon>Actinomycetota</taxon>
        <taxon>Actinomycetes</taxon>
        <taxon>Micrococcales</taxon>
        <taxon>Micrococcaceae</taxon>
        <taxon>Arthrobacter</taxon>
    </lineage>
</organism>